<dbReference type="Proteomes" id="UP000295765">
    <property type="component" value="Unassembled WGS sequence"/>
</dbReference>
<keyword evidence="3" id="KW-0699">rRNA-binding</keyword>
<dbReference type="PANTHER" id="PTHR32120:SF11">
    <property type="entry name" value="SMALL RIBOSOMAL SUBUNIT BIOGENESIS GTPASE RSGA 1, MITOCHONDRIAL-RELATED"/>
    <property type="match status" value="1"/>
</dbReference>
<evidence type="ECO:0000313" key="6">
    <source>
        <dbReference type="EMBL" id="TCO82316.1"/>
    </source>
</evidence>
<comment type="similarity">
    <text evidence="3">Belongs to the TRAFAC class YlqF/YawG GTPase family. RsgA subfamily.</text>
</comment>
<comment type="subunit">
    <text evidence="3">Monomer. Associates with 30S ribosomal subunit, binds 16S rRNA.</text>
</comment>
<proteinExistence type="inferred from homology"/>
<dbReference type="Gene3D" id="2.40.50.140">
    <property type="entry name" value="Nucleic acid-binding proteins"/>
    <property type="match status" value="1"/>
</dbReference>
<keyword evidence="3" id="KW-0862">Zinc</keyword>
<organism evidence="6 7">
    <name type="scientific">Plasticicumulans lactativorans</name>
    <dbReference type="NCBI Taxonomy" id="1133106"/>
    <lineage>
        <taxon>Bacteria</taxon>
        <taxon>Pseudomonadati</taxon>
        <taxon>Pseudomonadota</taxon>
        <taxon>Gammaproteobacteria</taxon>
        <taxon>Candidatus Competibacteraceae</taxon>
        <taxon>Plasticicumulans</taxon>
    </lineage>
</organism>
<reference evidence="6 7" key="1">
    <citation type="submission" date="2019-03" db="EMBL/GenBank/DDBJ databases">
        <title>Genomic Encyclopedia of Type Strains, Phase IV (KMG-IV): sequencing the most valuable type-strain genomes for metagenomic binning, comparative biology and taxonomic classification.</title>
        <authorList>
            <person name="Goeker M."/>
        </authorList>
    </citation>
    <scope>NUCLEOTIDE SEQUENCE [LARGE SCALE GENOMIC DNA]</scope>
    <source>
        <strain evidence="6 7">DSM 25287</strain>
    </source>
</reference>
<comment type="subcellular location">
    <subcellularLocation>
        <location evidence="3">Cytoplasm</location>
    </subcellularLocation>
</comment>
<evidence type="ECO:0000313" key="7">
    <source>
        <dbReference type="Proteomes" id="UP000295765"/>
    </source>
</evidence>
<dbReference type="InterPro" id="IPR012340">
    <property type="entry name" value="NA-bd_OB-fold"/>
</dbReference>
<dbReference type="SUPFAM" id="SSF52540">
    <property type="entry name" value="P-loop containing nucleoside triphosphate hydrolases"/>
    <property type="match status" value="1"/>
</dbReference>
<dbReference type="InterPro" id="IPR004881">
    <property type="entry name" value="Ribosome_biogen_GTPase_RsgA"/>
</dbReference>
<dbReference type="GO" id="GO:0046872">
    <property type="term" value="F:metal ion binding"/>
    <property type="evidence" value="ECO:0007669"/>
    <property type="project" value="UniProtKB-KW"/>
</dbReference>
<comment type="caution">
    <text evidence="6">The sequence shown here is derived from an EMBL/GenBank/DDBJ whole genome shotgun (WGS) entry which is preliminary data.</text>
</comment>
<dbReference type="EMBL" id="SLWY01000005">
    <property type="protein sequence ID" value="TCO82316.1"/>
    <property type="molecule type" value="Genomic_DNA"/>
</dbReference>
<accession>A0A4R2LD09</accession>
<dbReference type="GO" id="GO:0019843">
    <property type="term" value="F:rRNA binding"/>
    <property type="evidence" value="ECO:0007669"/>
    <property type="project" value="UniProtKB-KW"/>
</dbReference>
<keyword evidence="3" id="KW-0963">Cytoplasm</keyword>
<feature type="binding site" evidence="3">
    <location>
        <position position="308"/>
    </location>
    <ligand>
        <name>Zn(2+)</name>
        <dbReference type="ChEBI" id="CHEBI:29105"/>
    </ligand>
</feature>
<dbReference type="Gene3D" id="1.10.40.50">
    <property type="entry name" value="Probable gtpase engc, domain 3"/>
    <property type="match status" value="1"/>
</dbReference>
<feature type="binding site" evidence="3">
    <location>
        <begin position="159"/>
        <end position="162"/>
    </location>
    <ligand>
        <name>GTP</name>
        <dbReference type="ChEBI" id="CHEBI:37565"/>
    </ligand>
</feature>
<dbReference type="GO" id="GO:0005737">
    <property type="term" value="C:cytoplasm"/>
    <property type="evidence" value="ECO:0007669"/>
    <property type="project" value="UniProtKB-SubCell"/>
</dbReference>
<feature type="binding site" evidence="3">
    <location>
        <begin position="213"/>
        <end position="221"/>
    </location>
    <ligand>
        <name>GTP</name>
        <dbReference type="ChEBI" id="CHEBI:37565"/>
    </ligand>
</feature>
<comment type="function">
    <text evidence="3">One of several proteins that assist in the late maturation steps of the functional core of the 30S ribosomal subunit. Helps release RbfA from mature subunits. May play a role in the assembly of ribosomal proteins into the subunit. Circularly permuted GTPase that catalyzes slow GTP hydrolysis, GTPase activity is stimulated by the 30S ribosomal subunit.</text>
</comment>
<keyword evidence="3" id="KW-0694">RNA-binding</keyword>
<evidence type="ECO:0000256" key="1">
    <source>
        <dbReference type="ARBA" id="ARBA00022741"/>
    </source>
</evidence>
<evidence type="ECO:0000259" key="4">
    <source>
        <dbReference type="PROSITE" id="PS50936"/>
    </source>
</evidence>
<dbReference type="PROSITE" id="PS50936">
    <property type="entry name" value="ENGC_GTPASE"/>
    <property type="match status" value="1"/>
</dbReference>
<protein>
    <recommendedName>
        <fullName evidence="3">Small ribosomal subunit biogenesis GTPase RsgA</fullName>
        <ecNumber evidence="3">3.6.1.-</ecNumber>
    </recommendedName>
</protein>
<evidence type="ECO:0000256" key="3">
    <source>
        <dbReference type="HAMAP-Rule" id="MF_01820"/>
    </source>
</evidence>
<keyword evidence="3" id="KW-0479">Metal-binding</keyword>
<dbReference type="NCBIfam" id="NF008931">
    <property type="entry name" value="PRK12288.1"/>
    <property type="match status" value="1"/>
</dbReference>
<evidence type="ECO:0000256" key="2">
    <source>
        <dbReference type="ARBA" id="ARBA00023134"/>
    </source>
</evidence>
<evidence type="ECO:0000259" key="5">
    <source>
        <dbReference type="PROSITE" id="PS51721"/>
    </source>
</evidence>
<dbReference type="GO" id="GO:0042274">
    <property type="term" value="P:ribosomal small subunit biogenesis"/>
    <property type="evidence" value="ECO:0007669"/>
    <property type="project" value="UniProtKB-UniRule"/>
</dbReference>
<dbReference type="HAMAP" id="MF_01820">
    <property type="entry name" value="GTPase_RsgA"/>
    <property type="match status" value="1"/>
</dbReference>
<keyword evidence="2 3" id="KW-0342">GTP-binding</keyword>
<dbReference type="InterPro" id="IPR027417">
    <property type="entry name" value="P-loop_NTPase"/>
</dbReference>
<feature type="domain" description="EngC GTPase" evidence="4">
    <location>
        <begin position="120"/>
        <end position="269"/>
    </location>
</feature>
<feature type="binding site" evidence="3">
    <location>
        <position position="302"/>
    </location>
    <ligand>
        <name>Zn(2+)</name>
        <dbReference type="ChEBI" id="CHEBI:29105"/>
    </ligand>
</feature>
<dbReference type="PROSITE" id="PS51721">
    <property type="entry name" value="G_CP"/>
    <property type="match status" value="1"/>
</dbReference>
<dbReference type="PANTHER" id="PTHR32120">
    <property type="entry name" value="SMALL RIBOSOMAL SUBUNIT BIOGENESIS GTPASE RSGA"/>
    <property type="match status" value="1"/>
</dbReference>
<keyword evidence="1 3" id="KW-0547">Nucleotide-binding</keyword>
<dbReference type="NCBIfam" id="TIGR00157">
    <property type="entry name" value="ribosome small subunit-dependent GTPase A"/>
    <property type="match status" value="1"/>
</dbReference>
<dbReference type="Pfam" id="PF03193">
    <property type="entry name" value="RsgA_GTPase"/>
    <property type="match status" value="1"/>
</dbReference>
<dbReference type="EC" id="3.6.1.-" evidence="3"/>
<keyword evidence="7" id="KW-1185">Reference proteome</keyword>
<dbReference type="RefSeq" id="WP_132539642.1">
    <property type="nucleotide sequence ID" value="NZ_SLWY01000005.1"/>
</dbReference>
<comment type="cofactor">
    <cofactor evidence="3">
        <name>Zn(2+)</name>
        <dbReference type="ChEBI" id="CHEBI:29105"/>
    </cofactor>
    <text evidence="3">Binds 1 zinc ion per subunit.</text>
</comment>
<keyword evidence="3" id="KW-0378">Hydrolase</keyword>
<dbReference type="CDD" id="cd01854">
    <property type="entry name" value="YjeQ_EngC"/>
    <property type="match status" value="1"/>
</dbReference>
<name>A0A4R2LD09_9GAMM</name>
<dbReference type="AlphaFoldDB" id="A0A4R2LD09"/>
<sequence>MSGRRLTRRQIERIRDSQAQRRERARDRAGDAAEALLDGDLEPPQAGRVVANHGASLIVAAADASLHRCLVRQNLGALACGDHVLWQAARSGDGVVVAVEPRRSLLSRPDYGGRLKPVAANLDQVAVVIAVAPDFNEFLIDRYLVAIALIGVEPLIVVNKIDLLDDAGRERVDARLATYRRIGYTVLPASTRAAHGLDALRARLGSHTSILVGQSGVGKSSLVQALLPDLDIQTRALSAATGHGTHTTTTTMLYHLPGGGELIDSPGVRSFELAEVSPGELERGFVEFAPYLGHCRFGDCSHRVEPGCALLAAVAEGAVDPRRLAAFHQIRDSLAAR</sequence>
<feature type="domain" description="CP-type G" evidence="5">
    <location>
        <begin position="112"/>
        <end position="271"/>
    </location>
</feature>
<feature type="binding site" evidence="3">
    <location>
        <position position="295"/>
    </location>
    <ligand>
        <name>Zn(2+)</name>
        <dbReference type="ChEBI" id="CHEBI:29105"/>
    </ligand>
</feature>
<dbReference type="GO" id="GO:0005525">
    <property type="term" value="F:GTP binding"/>
    <property type="evidence" value="ECO:0007669"/>
    <property type="project" value="UniProtKB-UniRule"/>
</dbReference>
<dbReference type="InterPro" id="IPR030378">
    <property type="entry name" value="G_CP_dom"/>
</dbReference>
<feature type="binding site" evidence="3">
    <location>
        <position position="300"/>
    </location>
    <ligand>
        <name>Zn(2+)</name>
        <dbReference type="ChEBI" id="CHEBI:29105"/>
    </ligand>
</feature>
<keyword evidence="3" id="KW-0690">Ribosome biogenesis</keyword>
<dbReference type="GO" id="GO:0003924">
    <property type="term" value="F:GTPase activity"/>
    <property type="evidence" value="ECO:0007669"/>
    <property type="project" value="UniProtKB-UniRule"/>
</dbReference>
<dbReference type="InterPro" id="IPR010914">
    <property type="entry name" value="RsgA_GTPase_dom"/>
</dbReference>
<gene>
    <name evidence="3" type="primary">rsgA</name>
    <name evidence="6" type="ORF">EV699_105106</name>
</gene>
<dbReference type="OrthoDB" id="9809485at2"/>
<dbReference type="Gene3D" id="3.40.50.300">
    <property type="entry name" value="P-loop containing nucleotide triphosphate hydrolases"/>
    <property type="match status" value="1"/>
</dbReference>